<dbReference type="Proteomes" id="UP001084650">
    <property type="component" value="Unassembled WGS sequence"/>
</dbReference>
<evidence type="ECO:0000313" key="3">
    <source>
        <dbReference type="Proteomes" id="UP001084650"/>
    </source>
</evidence>
<dbReference type="EMBL" id="JAPQYE010000028">
    <property type="protein sequence ID" value="MCZ0732316.1"/>
    <property type="molecule type" value="Genomic_DNA"/>
</dbReference>
<accession>A0ABT4HQ38</accession>
<gene>
    <name evidence="2" type="ORF">OY187_30135</name>
</gene>
<dbReference type="Gene3D" id="1.10.30.50">
    <property type="match status" value="1"/>
</dbReference>
<protein>
    <recommendedName>
        <fullName evidence="4">HNH endonuclease</fullName>
    </recommendedName>
</protein>
<feature type="region of interest" description="Disordered" evidence="1">
    <location>
        <begin position="51"/>
        <end position="116"/>
    </location>
</feature>
<comment type="caution">
    <text evidence="2">The sequence shown here is derived from an EMBL/GenBank/DDBJ whole genome shotgun (WGS) entry which is preliminary data.</text>
</comment>
<organism evidence="2 3">
    <name type="scientific">Mycolicibacterium iranicum</name>
    <name type="common">Mycobacterium iranicum</name>
    <dbReference type="NCBI Taxonomy" id="912594"/>
    <lineage>
        <taxon>Bacteria</taxon>
        <taxon>Bacillati</taxon>
        <taxon>Actinomycetota</taxon>
        <taxon>Actinomycetes</taxon>
        <taxon>Mycobacteriales</taxon>
        <taxon>Mycobacteriaceae</taxon>
        <taxon>Mycolicibacterium</taxon>
    </lineage>
</organism>
<proteinExistence type="predicted"/>
<feature type="compositionally biased region" description="Basic and acidic residues" evidence="1">
    <location>
        <begin position="81"/>
        <end position="94"/>
    </location>
</feature>
<feature type="compositionally biased region" description="Acidic residues" evidence="1">
    <location>
        <begin position="95"/>
        <end position="107"/>
    </location>
</feature>
<dbReference type="RefSeq" id="WP_268788031.1">
    <property type="nucleotide sequence ID" value="NZ_JAPQYE010000028.1"/>
</dbReference>
<evidence type="ECO:0000313" key="2">
    <source>
        <dbReference type="EMBL" id="MCZ0732316.1"/>
    </source>
</evidence>
<evidence type="ECO:0008006" key="4">
    <source>
        <dbReference type="Google" id="ProtNLM"/>
    </source>
</evidence>
<keyword evidence="3" id="KW-1185">Reference proteome</keyword>
<sequence>MSSHRRASTTARGLGWAHRQRVERLRANHIDGTPCWWCGEPLFRDKTRNWDGIPLHGDHSVPRSQGGRAADRLLHHTCNSRRGDGRRDHLRPALEADDDTSSPEDLGDLAMGWPTP</sequence>
<evidence type="ECO:0000256" key="1">
    <source>
        <dbReference type="SAM" id="MobiDB-lite"/>
    </source>
</evidence>
<name>A0ABT4HQ38_MYCIR</name>
<reference evidence="2" key="1">
    <citation type="submission" date="2022-12" db="EMBL/GenBank/DDBJ databases">
        <title>Whole genome sequence of Mycolicibacterium iranicum strain SBH312.</title>
        <authorList>
            <person name="Jani J."/>
            <person name="Arifin Mustapha Z."/>
            <person name="Ahmed K."/>
            <person name="Kai Ling C."/>
        </authorList>
    </citation>
    <scope>NUCLEOTIDE SEQUENCE</scope>
    <source>
        <strain evidence="2">SBH312</strain>
    </source>
</reference>